<dbReference type="GO" id="GO:0016020">
    <property type="term" value="C:membrane"/>
    <property type="evidence" value="ECO:0007669"/>
    <property type="project" value="UniProtKB-SubCell"/>
</dbReference>
<name>A0A8B7Z8S4_ACAPL</name>
<dbReference type="GO" id="GO:0003723">
    <property type="term" value="F:RNA binding"/>
    <property type="evidence" value="ECO:0007669"/>
    <property type="project" value="UniProtKB-KW"/>
</dbReference>
<comment type="subcellular location">
    <subcellularLocation>
        <location evidence="1">Membrane</location>
        <topology evidence="1">Lipid-anchor</topology>
    </subcellularLocation>
</comment>
<evidence type="ECO:0000256" key="7">
    <source>
        <dbReference type="ARBA" id="ARBA00023288"/>
    </source>
</evidence>
<dbReference type="GeneID" id="110985385"/>
<dbReference type="InterPro" id="IPR008431">
    <property type="entry name" value="CNPase"/>
</dbReference>
<evidence type="ECO:0000256" key="2">
    <source>
        <dbReference type="ARBA" id="ARBA00022481"/>
    </source>
</evidence>
<feature type="domain" description="Cyclic nucleotide phosphodiesterase catalytic" evidence="9">
    <location>
        <begin position="451"/>
        <end position="541"/>
    </location>
</feature>
<keyword evidence="4" id="KW-0378">Hydrolase</keyword>
<dbReference type="PANTHER" id="PTHR10156:SF0">
    <property type="entry name" value="2',3'-CYCLIC-NUCLEOTIDE 3'-PHOSPHODIESTERASE"/>
    <property type="match status" value="1"/>
</dbReference>
<keyword evidence="6" id="KW-0472">Membrane</keyword>
<dbReference type="GO" id="GO:0004113">
    <property type="term" value="F:2',3'-cyclic-nucleotide 3'-phosphodiesterase activity"/>
    <property type="evidence" value="ECO:0007669"/>
    <property type="project" value="InterPro"/>
</dbReference>
<dbReference type="Proteomes" id="UP000694845">
    <property type="component" value="Unplaced"/>
</dbReference>
<evidence type="ECO:0000256" key="8">
    <source>
        <dbReference type="ARBA" id="ARBA00023289"/>
    </source>
</evidence>
<keyword evidence="7" id="KW-0449">Lipoprotein</keyword>
<evidence type="ECO:0000259" key="9">
    <source>
        <dbReference type="Pfam" id="PF05881"/>
    </source>
</evidence>
<reference evidence="11" key="1">
    <citation type="submission" date="2025-08" db="UniProtKB">
        <authorList>
            <consortium name="RefSeq"/>
        </authorList>
    </citation>
    <scope>IDENTIFICATION</scope>
</reference>
<dbReference type="Gene3D" id="3.90.1740.10">
    <property type="entry name" value="2',3'-cyclic nucleotide 3'-phosphodiesterase superfamily"/>
    <property type="match status" value="1"/>
</dbReference>
<dbReference type="OrthoDB" id="3231855at2759"/>
<evidence type="ECO:0000313" key="11">
    <source>
        <dbReference type="RefSeq" id="XP_022102063.1"/>
    </source>
</evidence>
<evidence type="ECO:0000256" key="4">
    <source>
        <dbReference type="ARBA" id="ARBA00022801"/>
    </source>
</evidence>
<evidence type="ECO:0000313" key="10">
    <source>
        <dbReference type="Proteomes" id="UP000694845"/>
    </source>
</evidence>
<dbReference type="GO" id="GO:0009214">
    <property type="term" value="P:cyclic nucleotide catabolic process"/>
    <property type="evidence" value="ECO:0007669"/>
    <property type="project" value="InterPro"/>
</dbReference>
<dbReference type="AlphaFoldDB" id="A0A8B7Z8S4"/>
<dbReference type="GO" id="GO:0005737">
    <property type="term" value="C:cytoplasm"/>
    <property type="evidence" value="ECO:0007669"/>
    <property type="project" value="TreeGrafter"/>
</dbReference>
<sequence>MSAKPLLLSTLQAYLWMEFKNLFKNLRALSEPIYRMKRNDKKEDNEEMFTSNLQMEGQPWTTFQANQPNQIPSSVRPTLPSRLIVLATISLMVLLQTCILMMSSTKQQSNSHKSTSAGATDHGLSKYPFLDDPQAIKYISTQIKVMFFLHMTSGKETSALAKDITNTYKNSAICCFYNSRGSNDSPALGNVYQTCKNQIEDSCKKGLQVIVVNGTDREHLELQGYFTVAHQYNYTTVVVQPNATLDHFDAQRSPSEPIGDASKGQDLPKILYPFFYGWFLGFNISVDTQNYGRKIFHECRQQPKFVEIFKKYALPGSPRNSTGGLDFDRYFSLDGFITGTTLLHCTSFFSNYSERAGSQQYATSPAVRQGTGDVYNLLVIGFLITPRTFGARIRLSSEELCLWESNSTSGNLAAVGAASNADKIMQQKQLQRFSQEKLTFDLIIDNEVPCPKDWHPTKFSPTCGRGSRAHLTLGTGKDIEAQQTGSDLNMIILKELEAVAKKEDILTLRLESGTVRCYGEGNWAVYLDKPFEIGALFTGWY</sequence>
<organism evidence="10 11">
    <name type="scientific">Acanthaster planci</name>
    <name type="common">Crown-of-thorns starfish</name>
    <dbReference type="NCBI Taxonomy" id="133434"/>
    <lineage>
        <taxon>Eukaryota</taxon>
        <taxon>Metazoa</taxon>
        <taxon>Echinodermata</taxon>
        <taxon>Eleutherozoa</taxon>
        <taxon>Asterozoa</taxon>
        <taxon>Asteroidea</taxon>
        <taxon>Valvatacea</taxon>
        <taxon>Valvatida</taxon>
        <taxon>Acanthasteridae</taxon>
        <taxon>Acanthaster</taxon>
    </lineage>
</organism>
<evidence type="ECO:0000256" key="1">
    <source>
        <dbReference type="ARBA" id="ARBA00004635"/>
    </source>
</evidence>
<dbReference type="SUPFAM" id="SSF55144">
    <property type="entry name" value="LigT-like"/>
    <property type="match status" value="1"/>
</dbReference>
<evidence type="ECO:0000256" key="6">
    <source>
        <dbReference type="ARBA" id="ARBA00023136"/>
    </source>
</evidence>
<dbReference type="Pfam" id="PF05881">
    <property type="entry name" value="CNPase"/>
    <property type="match status" value="2"/>
</dbReference>
<dbReference type="InterPro" id="IPR009097">
    <property type="entry name" value="Cyclic_Pdiesterase"/>
</dbReference>
<evidence type="ECO:0000256" key="3">
    <source>
        <dbReference type="ARBA" id="ARBA00022553"/>
    </source>
</evidence>
<dbReference type="KEGG" id="aplc:110985385"/>
<evidence type="ECO:0000256" key="5">
    <source>
        <dbReference type="ARBA" id="ARBA00022884"/>
    </source>
</evidence>
<keyword evidence="5" id="KW-0694">RNA-binding</keyword>
<feature type="domain" description="Cyclic nucleotide phosphodiesterase catalytic" evidence="9">
    <location>
        <begin position="273"/>
        <end position="407"/>
    </location>
</feature>
<gene>
    <name evidence="11" type="primary">LOC110985385</name>
</gene>
<keyword evidence="8" id="KW-0636">Prenylation</keyword>
<dbReference type="InterPro" id="IPR047325">
    <property type="entry name" value="CNPase_cat"/>
</dbReference>
<keyword evidence="2" id="KW-0488">Methylation</keyword>
<keyword evidence="3" id="KW-0597">Phosphoprotein</keyword>
<proteinExistence type="predicted"/>
<protein>
    <submittedName>
        <fullName evidence="11">2',3'-cyclic-nucleotide 3'-phosphodiesterase-like isoform X1</fullName>
    </submittedName>
</protein>
<dbReference type="RefSeq" id="XP_022102063.1">
    <property type="nucleotide sequence ID" value="XM_022246371.1"/>
</dbReference>
<keyword evidence="10" id="KW-1185">Reference proteome</keyword>
<accession>A0A8B7Z8S4</accession>
<dbReference type="PANTHER" id="PTHR10156">
    <property type="entry name" value="2',3'-CYCLIC-NUCLEOTIDE 3'-PHOSPHODIESTERASE"/>
    <property type="match status" value="1"/>
</dbReference>